<keyword evidence="3" id="KW-0812">Transmembrane</keyword>
<evidence type="ECO:0000256" key="4">
    <source>
        <dbReference type="SAM" id="SignalP"/>
    </source>
</evidence>
<feature type="transmembrane region" description="Helical" evidence="3">
    <location>
        <begin position="1104"/>
        <end position="1125"/>
    </location>
</feature>
<feature type="region of interest" description="Disordered" evidence="2">
    <location>
        <begin position="1027"/>
        <end position="1060"/>
    </location>
</feature>
<dbReference type="AlphaFoldDB" id="A0A449BP36"/>
<dbReference type="Proteomes" id="UP000290582">
    <property type="component" value="Chromosome PVVCY_05"/>
</dbReference>
<accession>A0A449BP36</accession>
<keyword evidence="3" id="KW-1133">Transmembrane helix</keyword>
<keyword evidence="4" id="KW-0732">Signal</keyword>
<evidence type="ECO:0000256" key="2">
    <source>
        <dbReference type="SAM" id="MobiDB-lite"/>
    </source>
</evidence>
<reference evidence="5 6" key="1">
    <citation type="submission" date="2019-01" db="EMBL/GenBank/DDBJ databases">
        <authorList>
            <person name="Ramaprasad A."/>
        </authorList>
    </citation>
    <scope>NUCLEOTIDE SEQUENCE [LARGE SCALE GENOMIC DNA]</scope>
</reference>
<name>A0A449BP36_PLAVN</name>
<dbReference type="RefSeq" id="XP_037490203.1">
    <property type="nucleotide sequence ID" value="XM_037635016.1"/>
</dbReference>
<keyword evidence="1" id="KW-0175">Coiled coil</keyword>
<feature type="chain" id="PRO_5019207815" evidence="4">
    <location>
        <begin position="23"/>
        <end position="1166"/>
    </location>
</feature>
<gene>
    <name evidence="5" type="ORF">PVVCY_0500950</name>
</gene>
<dbReference type="GeneID" id="19962029"/>
<feature type="signal peptide" evidence="4">
    <location>
        <begin position="1"/>
        <end position="22"/>
    </location>
</feature>
<dbReference type="EMBL" id="LR215061">
    <property type="protein sequence ID" value="VEV55210.1"/>
    <property type="molecule type" value="Genomic_DNA"/>
</dbReference>
<dbReference type="KEGG" id="pvv:PVVCY_0500950"/>
<organism evidence="5 6">
    <name type="scientific">Plasmodium vinckei vinckei</name>
    <dbReference type="NCBI Taxonomy" id="54757"/>
    <lineage>
        <taxon>Eukaryota</taxon>
        <taxon>Sar</taxon>
        <taxon>Alveolata</taxon>
        <taxon>Apicomplexa</taxon>
        <taxon>Aconoidasida</taxon>
        <taxon>Haemosporida</taxon>
        <taxon>Plasmodiidae</taxon>
        <taxon>Plasmodium</taxon>
        <taxon>Plasmodium (Vinckeia)</taxon>
    </lineage>
</organism>
<dbReference type="VEuPathDB" id="PlasmoDB:PVVCY_0500950"/>
<evidence type="ECO:0000256" key="1">
    <source>
        <dbReference type="SAM" id="Coils"/>
    </source>
</evidence>
<feature type="region of interest" description="Disordered" evidence="2">
    <location>
        <begin position="54"/>
        <end position="115"/>
    </location>
</feature>
<feature type="coiled-coil region" evidence="1">
    <location>
        <begin position="141"/>
        <end position="250"/>
    </location>
</feature>
<feature type="compositionally biased region" description="Polar residues" evidence="2">
    <location>
        <begin position="61"/>
        <end position="78"/>
    </location>
</feature>
<evidence type="ECO:0000313" key="6">
    <source>
        <dbReference type="Proteomes" id="UP000290582"/>
    </source>
</evidence>
<sequence length="1166" mass="133174">MISKKKLLLIVNLFIVCVYLDSQSVESKINKINYNNDDLLNNFVDMPIPYSSDNGSNGNGIDNTANGNGIDNTANENGIDNAANENGIDNAANENGIDNAANENGIENDGNADNVENANEESKINHIDDPSSIAHLDSDIIYKTEENLENVNETIETQEDAINEAQEPVEEDAVENEINNIEDAYQNEINNIEDAYQNEINNIEDAYQNEINNIEDAVENVVQNEISEINNGAENEISDIEDAVQNEIENVDQNYDLFTSFKEPLDFNKAFKKQMSMSRWNNIFNFFRTNKTQGIREPRNNFLNEIQNSYAYRNGLYFSATSVGEYNKEVDPNQYATINLPDNTMVLVVTGNKLFLQDLIYSTNKENAIKTKFTYAMNKIIKNLKKKLYFKNFKYQYLYRNDSFAEDTSNKLLDMNLLGELSNITQTIYTDDAKENKVSMHKIYGGWFHFLGIFVVNGYDYQVVNTSQNKDTLGEQSNDAVPHNLLPEFKNLLAKKNPGEYQNGYVLGLWRDFPNNKFINWRYSLELFLWDLLGVLPHELPHPSDLIVGYNKYEEYKELELAQKETEEGNSDESTNLNNEHTAGIYHFDIENTWHKIIMKKILSYRGFDVTIVSAQDYMNASGYDNEIVSKYYNLKNEKEYIFLILLNKDFFVDEFVKSQNYSTSKQNYFDNILKEIVDDVIKILEEVKTKLFPDNDDIKPIVSVYNYIEEFESNAAKINPHILGEIAGITKHLKCENLLKSSSKCTKDISIHHKYGGWFEFGGAIYVKNVNHVDISYEHRSDKEPIIKKEYEQAILAQANSNYSSAGLWRDIPEKYMAPYRYPLEVFALENPELNILNLRDIHPFVAMEILNKGLNSMQSHEHVALHDSNQIMITSFAPENTNPITAPVTPAAPTVPVAHTVPITHTVPATPLGVTSNPEPQHDGFAINENINIQDNLDEDNEYADPSSEHEDPIYIKIDHGVQAAAKPEKVAKSKTENLKNIDLVTNKNLFNADPNDIFTGNPFFSNNKHQSFIDNFNYITKSVSDNKPFPDDDDDDDDDDDEYDEEENDPRLITNNNNNNKYFKNIRNSDKINATLNNVASYINKYTNSENLRASLINDQVYIIITFCIVFLFVFLFVLIIVRLLSLITKRKTANGNRGISLSIREKTSIPIAQGLPAPWLNA</sequence>
<proteinExistence type="predicted"/>
<evidence type="ECO:0000256" key="3">
    <source>
        <dbReference type="SAM" id="Phobius"/>
    </source>
</evidence>
<dbReference type="OrthoDB" id="376656at2759"/>
<feature type="compositionally biased region" description="Acidic residues" evidence="2">
    <location>
        <begin position="1034"/>
        <end position="1051"/>
    </location>
</feature>
<evidence type="ECO:0000313" key="5">
    <source>
        <dbReference type="EMBL" id="VEV55210.1"/>
    </source>
</evidence>
<protein>
    <submittedName>
        <fullName evidence="5">Uncharacterized protein</fullName>
    </submittedName>
</protein>
<keyword evidence="3" id="KW-0472">Membrane</keyword>